<sequence length="157" mass="17478">MGCLLRQVLVLFQNQTWRSSSCDHGTAAQAIPILRRRRRHAAARSPATFLHSVVGPSRKNSNCPLLRFASSSTVIAQNSGDSSGNRNSGFLLLLRFRHRSATGLFRSIQTETEMPLFCFSVAETSLRSLAHLDHGTRPRWEAARQCMAPTTAVFFSF</sequence>
<accession>A0ACC2MT66</accession>
<protein>
    <submittedName>
        <fullName evidence="1">Uncharacterized protein</fullName>
    </submittedName>
</protein>
<proteinExistence type="predicted"/>
<organism evidence="1 2">
    <name type="scientific">Persea americana</name>
    <name type="common">Avocado</name>
    <dbReference type="NCBI Taxonomy" id="3435"/>
    <lineage>
        <taxon>Eukaryota</taxon>
        <taxon>Viridiplantae</taxon>
        <taxon>Streptophyta</taxon>
        <taxon>Embryophyta</taxon>
        <taxon>Tracheophyta</taxon>
        <taxon>Spermatophyta</taxon>
        <taxon>Magnoliopsida</taxon>
        <taxon>Magnoliidae</taxon>
        <taxon>Laurales</taxon>
        <taxon>Lauraceae</taxon>
        <taxon>Persea</taxon>
    </lineage>
</organism>
<dbReference type="EMBL" id="CM056809">
    <property type="protein sequence ID" value="KAJ8648894.1"/>
    <property type="molecule type" value="Genomic_DNA"/>
</dbReference>
<gene>
    <name evidence="1" type="ORF">MRB53_001917</name>
</gene>
<name>A0ACC2MT66_PERAE</name>
<dbReference type="Proteomes" id="UP001234297">
    <property type="component" value="Chromosome 1"/>
</dbReference>
<evidence type="ECO:0000313" key="2">
    <source>
        <dbReference type="Proteomes" id="UP001234297"/>
    </source>
</evidence>
<comment type="caution">
    <text evidence="1">The sequence shown here is derived from an EMBL/GenBank/DDBJ whole genome shotgun (WGS) entry which is preliminary data.</text>
</comment>
<reference evidence="1 2" key="1">
    <citation type="journal article" date="2022" name="Hortic Res">
        <title>A haplotype resolved chromosomal level avocado genome allows analysis of novel avocado genes.</title>
        <authorList>
            <person name="Nath O."/>
            <person name="Fletcher S.J."/>
            <person name="Hayward A."/>
            <person name="Shaw L.M."/>
            <person name="Masouleh A.K."/>
            <person name="Furtado A."/>
            <person name="Henry R.J."/>
            <person name="Mitter N."/>
        </authorList>
    </citation>
    <scope>NUCLEOTIDE SEQUENCE [LARGE SCALE GENOMIC DNA]</scope>
    <source>
        <strain evidence="2">cv. Hass</strain>
    </source>
</reference>
<keyword evidence="2" id="KW-1185">Reference proteome</keyword>
<evidence type="ECO:0000313" key="1">
    <source>
        <dbReference type="EMBL" id="KAJ8648894.1"/>
    </source>
</evidence>